<accession>A0A6J8A038</accession>
<evidence type="ECO:0000313" key="2">
    <source>
        <dbReference type="EMBL" id="CAC5359099.1"/>
    </source>
</evidence>
<organism evidence="2 3">
    <name type="scientific">Mytilus coruscus</name>
    <name type="common">Sea mussel</name>
    <dbReference type="NCBI Taxonomy" id="42192"/>
    <lineage>
        <taxon>Eukaryota</taxon>
        <taxon>Metazoa</taxon>
        <taxon>Spiralia</taxon>
        <taxon>Lophotrochozoa</taxon>
        <taxon>Mollusca</taxon>
        <taxon>Bivalvia</taxon>
        <taxon>Autobranchia</taxon>
        <taxon>Pteriomorphia</taxon>
        <taxon>Mytilida</taxon>
        <taxon>Mytiloidea</taxon>
        <taxon>Mytilidae</taxon>
        <taxon>Mytilinae</taxon>
        <taxon>Mytilus</taxon>
    </lineage>
</organism>
<feature type="compositionally biased region" description="Low complexity" evidence="1">
    <location>
        <begin position="415"/>
        <end position="437"/>
    </location>
</feature>
<proteinExistence type="predicted"/>
<evidence type="ECO:0000313" key="3">
    <source>
        <dbReference type="Proteomes" id="UP000507470"/>
    </source>
</evidence>
<feature type="region of interest" description="Disordered" evidence="1">
    <location>
        <begin position="409"/>
        <end position="452"/>
    </location>
</feature>
<dbReference type="Proteomes" id="UP000507470">
    <property type="component" value="Unassembled WGS sequence"/>
</dbReference>
<feature type="compositionally biased region" description="Pro residues" evidence="1">
    <location>
        <begin position="1291"/>
        <end position="1301"/>
    </location>
</feature>
<feature type="region of interest" description="Disordered" evidence="1">
    <location>
        <begin position="709"/>
        <end position="740"/>
    </location>
</feature>
<dbReference type="EMBL" id="CACVKT020000425">
    <property type="protein sequence ID" value="CAC5359099.1"/>
    <property type="molecule type" value="Genomic_DNA"/>
</dbReference>
<feature type="compositionally biased region" description="Low complexity" evidence="1">
    <location>
        <begin position="1302"/>
        <end position="1318"/>
    </location>
</feature>
<gene>
    <name evidence="2" type="ORF">MCOR_2110</name>
</gene>
<feature type="compositionally biased region" description="Low complexity" evidence="1">
    <location>
        <begin position="469"/>
        <end position="479"/>
    </location>
</feature>
<feature type="region of interest" description="Disordered" evidence="1">
    <location>
        <begin position="1384"/>
        <end position="1500"/>
    </location>
</feature>
<feature type="region of interest" description="Disordered" evidence="1">
    <location>
        <begin position="1290"/>
        <end position="1325"/>
    </location>
</feature>
<reference evidence="2 3" key="1">
    <citation type="submission" date="2020-06" db="EMBL/GenBank/DDBJ databases">
        <authorList>
            <person name="Li R."/>
            <person name="Bekaert M."/>
        </authorList>
    </citation>
    <scope>NUCLEOTIDE SEQUENCE [LARGE SCALE GENOMIC DNA]</scope>
    <source>
        <strain evidence="3">wild</strain>
    </source>
</reference>
<protein>
    <submittedName>
        <fullName evidence="2">Uncharacterized protein</fullName>
    </submittedName>
</protein>
<keyword evidence="3" id="KW-1185">Reference proteome</keyword>
<feature type="compositionally biased region" description="Polar residues" evidence="1">
    <location>
        <begin position="709"/>
        <end position="718"/>
    </location>
</feature>
<sequence>MTPVLPVSSYLSPKCPGHIIMTRSTKALISVKVSWTHYNDPVLPVSSYLSPKCPGHIIMTPVLPVSSYLSPKCPGHIIMTPVLPVSSYLSPKCPGHIIMTPVLPHQWQENKGKCGVCGDPWDSNPRPNEMGGKYFNGLIARTYHTDDSHIDIEIEVEKNKHGYFEFRLCPEVSDNNPVSQECLDRFPLEIVGHGQRFYPSSARNVYLQIAMPEGLVCERCVLQWKWHTALHWGRCANGSSQVGCGDQTEIYNCADISILPRGHNSFRNTLNEATNEFNIPIIQPESQSLDVSPSESPLGKSSTYSFLIGKGDLYGVPVSTAKSVTKSKSNVRIAKNNIVVDSVNSLPENTKRIDKSSLGNKEVVTKDVINLPYIGMTTSVQMNEQSNGVSPTQDPSTVQDNVEVIELSRAKRNVKSAPSSSQVVPSVGNPSTSTTGSQGEGGQAPAMPTASKDVTKTTVIRNVVNGHQSAPSLSSSSSSMTEAKSPVKGQEWKVINVNQSPEQKQPVTIQETNPLSTSQFDISNIAFANAVNDFTSGTLLSHHITDSIGNLANPGTYNPSIAQFTGMMHPTAYPTMDYSTYNQQNQGLLGISMFDHGIVSETQSGFVDTTSNVASWVEQTAETTTAAVGTTKAPSTTTSDLPQSNQVKIVEPLTAGTNTWSVQRMFEPLPPTTTQAPWVETNPTWVTVAPSDRLLTQPVMLHGTQQLNNQGIMGNSDGTTTQTTPSTTVSKTTAQTSTTQTPVESTKLVAVKEEKKIIAESKPVEITTTGVPTTTERLSTHRPVLGSAVDSIQPNAYGAVVEDLSSTPAKAVVTERTTINAVQIATEPPTTKIDPTLQQTVVTTGVTKVTTKQPVVLNVPQQVPKLVKNVAPSGPYNVFKENIEQPIDVDTVVKQGKDSAQGIKNEIQATIKEQSVKPPRASLGMQEKSQVLIENMMLTMADLMQKIKNSPQLQPGVSSVKTTIRRIKQNVDRNIPATPSAKNHVKELKMVDIVKTTKSTPTPTTITSTTKRTTTTTTTEPSTTTVPPSPPTTTTIPTTTTTQPTTTQSTTTTQPTTTDPPVVDAVGGASMSFFNHMYNPQTTGTPNAWNNVPPTTVSPITWNDAVGSSSLINAGSGTGLMNDVPATQNSPSMNQNFVDLMNTLTAQNTAMQSGGFTNQQIVDIINQQSSTTTNIQGGSLASASGTGEVATLNAVELQQPYQNVPSSATNQILTDNTLNSLEAPVQTGHTFENQIEMTTKPRTIQEMAAGGMVNVDWDALQGRGRTAKTANQPMTGMEALIQLMKQQGYIQPPPAATPAPPTTTTTPIPTTTTPIPTTTTPPAPTPPPIIYYAEDLTPRDVDPISRAVMLKMIKSMAPTRQYAQNTVQVAGQGQYAHTAASGQGQYPHVATTGQGQYPQAATTGQGQYPQAATTGQGQYPQAATTGQGQYSHTATTGQEQYPHTAASGQGQYPQAATTGQGQYPQADTSGQGQTGYSMTQPQASLQGAAQAYNRPPRPTIDPIQRAMEAAMTKQVLQMLGLVPEPPDVPPGGRRGGRGRGFGGGMDPAAGGAAGAYQDPYAQPYSADPYARPYGAGPADPWRPRGPQAMTPEWAGVLGVGT</sequence>
<name>A0A6J8A038_MYTCO</name>
<feature type="compositionally biased region" description="Polar residues" evidence="1">
    <location>
        <begin position="1391"/>
        <end position="1487"/>
    </location>
</feature>
<dbReference type="OrthoDB" id="6118452at2759"/>
<feature type="region of interest" description="Disordered" evidence="1">
    <location>
        <begin position="999"/>
        <end position="1061"/>
    </location>
</feature>
<feature type="region of interest" description="Disordered" evidence="1">
    <location>
        <begin position="466"/>
        <end position="489"/>
    </location>
</feature>
<feature type="compositionally biased region" description="Low complexity" evidence="1">
    <location>
        <begin position="719"/>
        <end position="740"/>
    </location>
</feature>
<evidence type="ECO:0000256" key="1">
    <source>
        <dbReference type="SAM" id="MobiDB-lite"/>
    </source>
</evidence>
<feature type="region of interest" description="Disordered" evidence="1">
    <location>
        <begin position="1523"/>
        <end position="1601"/>
    </location>
</feature>